<dbReference type="EMBL" id="WSES01000003">
    <property type="protein sequence ID" value="MVW60576.1"/>
    <property type="molecule type" value="Genomic_DNA"/>
</dbReference>
<organism evidence="2 3">
    <name type="scientific">Massilia cellulosiltytica</name>
    <dbReference type="NCBI Taxonomy" id="2683234"/>
    <lineage>
        <taxon>Bacteria</taxon>
        <taxon>Pseudomonadati</taxon>
        <taxon>Pseudomonadota</taxon>
        <taxon>Betaproteobacteria</taxon>
        <taxon>Burkholderiales</taxon>
        <taxon>Oxalobacteraceae</taxon>
        <taxon>Telluria group</taxon>
        <taxon>Massilia</taxon>
    </lineage>
</organism>
<dbReference type="RefSeq" id="WP_056128128.1">
    <property type="nucleotide sequence ID" value="NZ_WSES01000003.1"/>
</dbReference>
<evidence type="ECO:0000313" key="3">
    <source>
        <dbReference type="Proteomes" id="UP000443353"/>
    </source>
</evidence>
<feature type="chain" id="PRO_5031472587" description="DUF4124 domain-containing protein" evidence="1">
    <location>
        <begin position="22"/>
        <end position="67"/>
    </location>
</feature>
<gene>
    <name evidence="2" type="ORF">GPY61_11595</name>
</gene>
<evidence type="ECO:0000313" key="2">
    <source>
        <dbReference type="EMBL" id="MVW60576.1"/>
    </source>
</evidence>
<keyword evidence="1" id="KW-0732">Signal</keyword>
<comment type="caution">
    <text evidence="2">The sequence shown here is derived from an EMBL/GenBank/DDBJ whole genome shotgun (WGS) entry which is preliminary data.</text>
</comment>
<keyword evidence="3" id="KW-1185">Reference proteome</keyword>
<dbReference type="Proteomes" id="UP000443353">
    <property type="component" value="Unassembled WGS sequence"/>
</dbReference>
<protein>
    <recommendedName>
        <fullName evidence="4">DUF4124 domain-containing protein</fullName>
    </recommendedName>
</protein>
<evidence type="ECO:0008006" key="4">
    <source>
        <dbReference type="Google" id="ProtNLM"/>
    </source>
</evidence>
<proteinExistence type="predicted"/>
<accession>A0A7X3FYU6</accession>
<evidence type="ECO:0000256" key="1">
    <source>
        <dbReference type="SAM" id="SignalP"/>
    </source>
</evidence>
<sequence length="67" mass="7249">MKKTVLILFAIALAGPVALNAAPAPWYHWRSKSTGTIVCSQTPLGEGWARADGPYRDARCEKPLPAK</sequence>
<reference evidence="2 3" key="1">
    <citation type="submission" date="2019-12" db="EMBL/GenBank/DDBJ databases">
        <authorList>
            <person name="Li C."/>
            <person name="Zhao J."/>
        </authorList>
    </citation>
    <scope>NUCLEOTIDE SEQUENCE [LARGE SCALE GENOMIC DNA]</scope>
    <source>
        <strain evidence="2 3">NEAU-DD11</strain>
    </source>
</reference>
<dbReference type="AlphaFoldDB" id="A0A7X3FYU6"/>
<feature type="signal peptide" evidence="1">
    <location>
        <begin position="1"/>
        <end position="21"/>
    </location>
</feature>
<name>A0A7X3FYU6_9BURK</name>